<sequence length="626" mass="70920">MLWIGYIIEVFFLSLWLLLLLGRGLGGRDLFSAHDIMRRILWRCIYNNIHWYSVYGFSFSALWLRSIRALLIGLRHAGDVLVGFTPAIYCEREQQQEQEGEFECDFIHIQIDNYQQQSLIKQGLQLTMAQRDTQRQSDDIQDATNPESSMKLSQGNFMTNTHFSDEQKHSIIRYIDELKYADKRDNALIELSKCREHFSELAPFIWHSVGTVAALLQEIVAVYPQLSPANLDTKTSNKACNVLALLQSVASHKETRQLFLKAHIPLFLYPFLNTVSKGRPFEYLRLTSLGVIGALVKMDDSNVISFLLQTEIIPLCLRIMERGTELSQTVATFIIQKILLDESGLNYLCQTAERFYAVSTVLNSMVSNQLEKPSTRLLKHIIRCYNRLAENPRARMALKENLPILLKEARLQDNLDDSSKKCLKNLNEIIQNEVLIPGTSSSLSMMNTTMTGLTDYNDSQSAFTLNMSHSDALSYTSSGKGPQQDFFQGGARPKTPVQELYQGFQPQPMIGTSSFAQSIPRPPSTQDNKLPFQRMLGSPPPPGGFQAPPMFTLNAPTTTSLYMQQPQQQQQHPQFTLPHISTGLQGAGGQGGPNFMMSSSAAATQFQFQQYFNNNQQQQYDSHMYQ</sequence>
<evidence type="ECO:0000256" key="1">
    <source>
        <dbReference type="ARBA" id="ARBA00006385"/>
    </source>
</evidence>
<evidence type="ECO:0000313" key="3">
    <source>
        <dbReference type="Proteomes" id="UP000785679"/>
    </source>
</evidence>
<protein>
    <recommendedName>
        <fullName evidence="4">Cell differentiation protein rcd1</fullName>
    </recommendedName>
</protein>
<proteinExistence type="inferred from homology"/>
<dbReference type="SUPFAM" id="SSF48371">
    <property type="entry name" value="ARM repeat"/>
    <property type="match status" value="1"/>
</dbReference>
<accession>A0A8J8P003</accession>
<dbReference type="Proteomes" id="UP000785679">
    <property type="component" value="Unassembled WGS sequence"/>
</dbReference>
<dbReference type="InterPro" id="IPR011989">
    <property type="entry name" value="ARM-like"/>
</dbReference>
<dbReference type="OrthoDB" id="1183224at2759"/>
<keyword evidence="3" id="KW-1185">Reference proteome</keyword>
<dbReference type="InterPro" id="IPR016024">
    <property type="entry name" value="ARM-type_fold"/>
</dbReference>
<dbReference type="AlphaFoldDB" id="A0A8J8P003"/>
<dbReference type="InterPro" id="IPR007216">
    <property type="entry name" value="CNOT9"/>
</dbReference>
<reference evidence="2" key="1">
    <citation type="submission" date="2019-06" db="EMBL/GenBank/DDBJ databases">
        <authorList>
            <person name="Zheng W."/>
        </authorList>
    </citation>
    <scope>NUCLEOTIDE SEQUENCE</scope>
    <source>
        <strain evidence="2">QDHG01</strain>
    </source>
</reference>
<name>A0A8J8P003_HALGN</name>
<dbReference type="Gene3D" id="1.25.10.10">
    <property type="entry name" value="Leucine-rich Repeat Variant"/>
    <property type="match status" value="1"/>
</dbReference>
<organism evidence="2 3">
    <name type="scientific">Halteria grandinella</name>
    <dbReference type="NCBI Taxonomy" id="5974"/>
    <lineage>
        <taxon>Eukaryota</taxon>
        <taxon>Sar</taxon>
        <taxon>Alveolata</taxon>
        <taxon>Ciliophora</taxon>
        <taxon>Intramacronucleata</taxon>
        <taxon>Spirotrichea</taxon>
        <taxon>Stichotrichia</taxon>
        <taxon>Sporadotrichida</taxon>
        <taxon>Halteriidae</taxon>
        <taxon>Halteria</taxon>
    </lineage>
</organism>
<dbReference type="EMBL" id="RRYP01003958">
    <property type="protein sequence ID" value="TNV83304.1"/>
    <property type="molecule type" value="Genomic_DNA"/>
</dbReference>
<dbReference type="GO" id="GO:0006402">
    <property type="term" value="P:mRNA catabolic process"/>
    <property type="evidence" value="ECO:0007669"/>
    <property type="project" value="InterPro"/>
</dbReference>
<gene>
    <name evidence="2" type="ORF">FGO68_gene10089</name>
</gene>
<comment type="caution">
    <text evidence="2">The sequence shown here is derived from an EMBL/GenBank/DDBJ whole genome shotgun (WGS) entry which is preliminary data.</text>
</comment>
<dbReference type="FunFam" id="1.25.10.10:FF:000334">
    <property type="entry name" value="Cell differentiation protein-like protein"/>
    <property type="match status" value="1"/>
</dbReference>
<comment type="similarity">
    <text evidence="1">Belongs to the CNOT9 family.</text>
</comment>
<dbReference type="GO" id="GO:0030014">
    <property type="term" value="C:CCR4-NOT complex"/>
    <property type="evidence" value="ECO:0007669"/>
    <property type="project" value="InterPro"/>
</dbReference>
<dbReference type="Pfam" id="PF04078">
    <property type="entry name" value="Rcd1"/>
    <property type="match status" value="1"/>
</dbReference>
<evidence type="ECO:0008006" key="4">
    <source>
        <dbReference type="Google" id="ProtNLM"/>
    </source>
</evidence>
<evidence type="ECO:0000313" key="2">
    <source>
        <dbReference type="EMBL" id="TNV83304.1"/>
    </source>
</evidence>
<dbReference type="PANTHER" id="PTHR12262">
    <property type="entry name" value="CCR4-NOT TRANSCRIPTION COMPLEX SUBUNIT 9"/>
    <property type="match status" value="1"/>
</dbReference>